<proteinExistence type="predicted"/>
<reference evidence="3 4" key="1">
    <citation type="submission" date="2020-04" db="EMBL/GenBank/DDBJ databases">
        <authorList>
            <person name="Basu S."/>
            <person name="Maruthanayagam V."/>
            <person name="Chakraborty S."/>
            <person name="Pramanik A."/>
            <person name="Mukherjee J."/>
            <person name="Brink B."/>
        </authorList>
    </citation>
    <scope>NUCLEOTIDE SEQUENCE [LARGE SCALE GENOMIC DNA]</scope>
    <source>
        <strain evidence="3 4">AP17</strain>
    </source>
</reference>
<organism evidence="3 4">
    <name type="scientific">Oxynema aestuarii AP17</name>
    <dbReference type="NCBI Taxonomy" id="2064643"/>
    <lineage>
        <taxon>Bacteria</taxon>
        <taxon>Bacillati</taxon>
        <taxon>Cyanobacteriota</taxon>
        <taxon>Cyanophyceae</taxon>
        <taxon>Oscillatoriophycideae</taxon>
        <taxon>Oscillatoriales</taxon>
        <taxon>Oscillatoriaceae</taxon>
        <taxon>Oxynema</taxon>
        <taxon>Oxynema aestuarii</taxon>
    </lineage>
</organism>
<dbReference type="RefSeq" id="WP_168568521.1">
    <property type="nucleotide sequence ID" value="NZ_CP051167.1"/>
</dbReference>
<protein>
    <submittedName>
        <fullName evidence="3">Uncharacterized protein</fullName>
    </submittedName>
</protein>
<gene>
    <name evidence="3" type="ORF">HCG48_07050</name>
</gene>
<feature type="transmembrane region" description="Helical" evidence="2">
    <location>
        <begin position="20"/>
        <end position="46"/>
    </location>
</feature>
<sequence>MFLSLPSFILYYLSVFNHPILIKILLKTIIFGLTVVLCLLLFGNLLSILPNFDIQLQWLVIISIAMLLGFPLSNFFGNLFNLTGYLWPQYYCKKCHHRMISPSKKILEIYLSFPEKVAEQLGSIKVKGWYCPHCSLTFKIPFHIRRYLGDRSKGFDYCPNCQELTLIKHKKILYEPTCWSPGKYRIVCHCRCCNYREEREEIIPCLVSHRDYTVGNYYFGPWFSELCRSLHPSLGGGGGDSGGDVDGGDRGGGGDGGGGGGGDSGGGGGGSDF</sequence>
<dbReference type="AlphaFoldDB" id="A0A6H1TVZ0"/>
<keyword evidence="2" id="KW-0812">Transmembrane</keyword>
<feature type="transmembrane region" description="Helical" evidence="2">
    <location>
        <begin position="58"/>
        <end position="87"/>
    </location>
</feature>
<keyword evidence="2" id="KW-1133">Transmembrane helix</keyword>
<dbReference type="KEGG" id="oxy:HCG48_07050"/>
<evidence type="ECO:0000313" key="4">
    <source>
        <dbReference type="Proteomes" id="UP000500857"/>
    </source>
</evidence>
<keyword evidence="4" id="KW-1185">Reference proteome</keyword>
<dbReference type="EMBL" id="CP051167">
    <property type="protein sequence ID" value="QIZ70366.1"/>
    <property type="molecule type" value="Genomic_DNA"/>
</dbReference>
<keyword evidence="2" id="KW-0472">Membrane</keyword>
<dbReference type="Proteomes" id="UP000500857">
    <property type="component" value="Chromosome"/>
</dbReference>
<evidence type="ECO:0000313" key="3">
    <source>
        <dbReference type="EMBL" id="QIZ70366.1"/>
    </source>
</evidence>
<evidence type="ECO:0000256" key="1">
    <source>
        <dbReference type="SAM" id="MobiDB-lite"/>
    </source>
</evidence>
<name>A0A6H1TVZ0_9CYAN</name>
<accession>A0A6H1TVZ0</accession>
<feature type="region of interest" description="Disordered" evidence="1">
    <location>
        <begin position="238"/>
        <end position="273"/>
    </location>
</feature>
<evidence type="ECO:0000256" key="2">
    <source>
        <dbReference type="SAM" id="Phobius"/>
    </source>
</evidence>